<keyword evidence="2" id="KW-1185">Reference proteome</keyword>
<dbReference type="EMBL" id="FRBW01000004">
    <property type="protein sequence ID" value="SHM86582.1"/>
    <property type="molecule type" value="Genomic_DNA"/>
</dbReference>
<protein>
    <submittedName>
        <fullName evidence="1">Uncharacterized protein</fullName>
    </submittedName>
</protein>
<dbReference type="Proteomes" id="UP000186002">
    <property type="component" value="Unassembled WGS sequence"/>
</dbReference>
<evidence type="ECO:0000313" key="2">
    <source>
        <dbReference type="Proteomes" id="UP000186002"/>
    </source>
</evidence>
<reference evidence="1 2" key="1">
    <citation type="submission" date="2016-11" db="EMBL/GenBank/DDBJ databases">
        <authorList>
            <person name="Jaros S."/>
            <person name="Januszkiewicz K."/>
            <person name="Wedrychowicz H."/>
        </authorList>
    </citation>
    <scope>NUCLEOTIDE SEQUENCE [LARGE SCALE GENOMIC DNA]</scope>
    <source>
        <strain evidence="1 2">DSM 22153</strain>
    </source>
</reference>
<organism evidence="1 2">
    <name type="scientific">Roseibium suaedae</name>
    <dbReference type="NCBI Taxonomy" id="735517"/>
    <lineage>
        <taxon>Bacteria</taxon>
        <taxon>Pseudomonadati</taxon>
        <taxon>Pseudomonadota</taxon>
        <taxon>Alphaproteobacteria</taxon>
        <taxon>Hyphomicrobiales</taxon>
        <taxon>Stappiaceae</taxon>
        <taxon>Roseibium</taxon>
    </lineage>
</organism>
<accession>A0A1M7M785</accession>
<evidence type="ECO:0000313" key="1">
    <source>
        <dbReference type="EMBL" id="SHM86582.1"/>
    </source>
</evidence>
<gene>
    <name evidence="1" type="ORF">SAMN05444272_3289</name>
</gene>
<sequence length="94" mass="10582">MTANPQVRQNGRAMPISLKSVLVFLMRLPVIGLRSGIARRPVSALSEHLIRDAGLEGPLQTGDGFDQRWHRELREQMEHQRCLARQVKAGQSGR</sequence>
<dbReference type="AlphaFoldDB" id="A0A1M7M785"/>
<proteinExistence type="predicted"/>
<name>A0A1M7M785_9HYPH</name>